<dbReference type="OrthoDB" id="9936937at2759"/>
<evidence type="ECO:0000256" key="1">
    <source>
        <dbReference type="SAM" id="MobiDB-lite"/>
    </source>
</evidence>
<dbReference type="InterPro" id="IPR040554">
    <property type="entry name" value="KPWE_PEX14_dom"/>
</dbReference>
<gene>
    <name evidence="4" type="ORF">BDV25DRAFT_25294</name>
</gene>
<organism evidence="4 5">
    <name type="scientific">Aspergillus avenaceus</name>
    <dbReference type="NCBI Taxonomy" id="36643"/>
    <lineage>
        <taxon>Eukaryota</taxon>
        <taxon>Fungi</taxon>
        <taxon>Dikarya</taxon>
        <taxon>Ascomycota</taxon>
        <taxon>Pezizomycotina</taxon>
        <taxon>Eurotiomycetes</taxon>
        <taxon>Eurotiomycetidae</taxon>
        <taxon>Eurotiales</taxon>
        <taxon>Aspergillaceae</taxon>
        <taxon>Aspergillus</taxon>
        <taxon>Aspergillus subgen. Circumdati</taxon>
    </lineage>
</organism>
<dbReference type="Pfam" id="PF25871">
    <property type="entry name" value="HTH_76"/>
    <property type="match status" value="1"/>
</dbReference>
<evidence type="ECO:0000313" key="4">
    <source>
        <dbReference type="EMBL" id="KAE8147947.1"/>
    </source>
</evidence>
<reference evidence="4 5" key="1">
    <citation type="submission" date="2019-04" db="EMBL/GenBank/DDBJ databases">
        <title>Friends and foes A comparative genomics study of 23 Aspergillus species from section Flavi.</title>
        <authorList>
            <consortium name="DOE Joint Genome Institute"/>
            <person name="Kjaerbolling I."/>
            <person name="Vesth T."/>
            <person name="Frisvad J.C."/>
            <person name="Nybo J.L."/>
            <person name="Theobald S."/>
            <person name="Kildgaard S."/>
            <person name="Isbrandt T."/>
            <person name="Kuo A."/>
            <person name="Sato A."/>
            <person name="Lyhne E.K."/>
            <person name="Kogle M.E."/>
            <person name="Wiebenga A."/>
            <person name="Kun R.S."/>
            <person name="Lubbers R.J."/>
            <person name="Makela M.R."/>
            <person name="Barry K."/>
            <person name="Chovatia M."/>
            <person name="Clum A."/>
            <person name="Daum C."/>
            <person name="Haridas S."/>
            <person name="He G."/>
            <person name="LaButti K."/>
            <person name="Lipzen A."/>
            <person name="Mondo S."/>
            <person name="Riley R."/>
            <person name="Salamov A."/>
            <person name="Simmons B.A."/>
            <person name="Magnuson J.K."/>
            <person name="Henrissat B."/>
            <person name="Mortensen U.H."/>
            <person name="Larsen T.O."/>
            <person name="Devries R.P."/>
            <person name="Grigoriev I.V."/>
            <person name="Machida M."/>
            <person name="Baker S.E."/>
            <person name="Andersen M.R."/>
        </authorList>
    </citation>
    <scope>NUCLEOTIDE SEQUENCE [LARGE SCALE GENOMIC DNA]</scope>
    <source>
        <strain evidence="4 5">IBT 18842</strain>
    </source>
</reference>
<dbReference type="AlphaFoldDB" id="A0A5N6TNS8"/>
<keyword evidence="5" id="KW-1185">Reference proteome</keyword>
<evidence type="ECO:0000313" key="5">
    <source>
        <dbReference type="Proteomes" id="UP000325780"/>
    </source>
</evidence>
<dbReference type="Proteomes" id="UP000325780">
    <property type="component" value="Unassembled WGS sequence"/>
</dbReference>
<dbReference type="PANTHER" id="PTHR36855:SF1">
    <property type="entry name" value="PEROXISOME MEMBRANE ANCHOR PROTEIN PEX14P N-TERMINAL DOMAIN-CONTAINING PROTEIN"/>
    <property type="match status" value="1"/>
</dbReference>
<protein>
    <submittedName>
        <fullName evidence="4">Uncharacterized protein</fullName>
    </submittedName>
</protein>
<dbReference type="EMBL" id="ML742183">
    <property type="protein sequence ID" value="KAE8147947.1"/>
    <property type="molecule type" value="Genomic_DNA"/>
</dbReference>
<evidence type="ECO:0000259" key="3">
    <source>
        <dbReference type="Pfam" id="PF25871"/>
    </source>
</evidence>
<proteinExistence type="predicted"/>
<accession>A0A5N6TNS8</accession>
<name>A0A5N6TNS8_ASPAV</name>
<evidence type="ECO:0000259" key="2">
    <source>
        <dbReference type="Pfam" id="PF17733"/>
    </source>
</evidence>
<dbReference type="Pfam" id="PF17733">
    <property type="entry name" value="KPWE_dom"/>
    <property type="match status" value="1"/>
</dbReference>
<sequence length="209" mass="23068">MDTFAACNKTSSESLASLSAETTSKITTGQGTQSAPIQPSTIELYERFRSYPFHADRQFGKGLAIILGHPDVPASEAEISRNDDLILQAKCFYFSRKEKMIHPINPVAYKAWLEPDTTTKSSLEIIDTSEQPDVSVTGIPPLARNLDQKPPPACQEPAYPSSFTHIVELITTGQPIPGIQQIPDTVLTGHDTSSTKPKRRKPWEKQEAF</sequence>
<dbReference type="InterPro" id="IPR058841">
    <property type="entry name" value="HTH_76"/>
</dbReference>
<dbReference type="PANTHER" id="PTHR36855">
    <property type="entry name" value="CHROMOSOME 10, WHOLE GENOME SHOTGUN SEQUENCE"/>
    <property type="match status" value="1"/>
</dbReference>
<feature type="domain" description="PEX14-like helix-turn-helix" evidence="3">
    <location>
        <begin position="43"/>
        <end position="114"/>
    </location>
</feature>
<feature type="domain" description="Peroxisomal membrane protein PEX14-like KPWE" evidence="2">
    <location>
        <begin position="159"/>
        <end position="205"/>
    </location>
</feature>
<feature type="region of interest" description="Disordered" evidence="1">
    <location>
        <begin position="177"/>
        <end position="209"/>
    </location>
</feature>